<dbReference type="EMBL" id="MT142204">
    <property type="protein sequence ID" value="QJA76095.1"/>
    <property type="molecule type" value="Genomic_DNA"/>
</dbReference>
<dbReference type="AlphaFoldDB" id="A0A6H1Z5R5"/>
<name>A0A6H1Z5R5_9ZZZZ</name>
<dbReference type="EMBL" id="MT141562">
    <property type="protein sequence ID" value="QJA43233.1"/>
    <property type="molecule type" value="Genomic_DNA"/>
</dbReference>
<sequence length="205" mass="23854">MLKGQKKGIPMNLVGNVYGRLTVLALARRGTDERKYYYWLCRCSCGKEKIIHQELLRSGRTRSCGCLLRDSRYAKNKNFDRELALLKILYSHLKKRNEKRFGSDGFISLKEFKKLSFDNCFYCGAKPTSKQEDVRHEAKAKRSGRIPVTDTFILFNGIDRVDSNKGYTIDNVVTCCKHCNMAKNNLPQNDFKNLIRRIFSHWAIR</sequence>
<reference evidence="1" key="1">
    <citation type="submission" date="2020-03" db="EMBL/GenBank/DDBJ databases">
        <title>The deep terrestrial virosphere.</title>
        <authorList>
            <person name="Holmfeldt K."/>
            <person name="Nilsson E."/>
            <person name="Simone D."/>
            <person name="Lopez-Fernandez M."/>
            <person name="Wu X."/>
            <person name="de Brujin I."/>
            <person name="Lundin D."/>
            <person name="Andersson A."/>
            <person name="Bertilsson S."/>
            <person name="Dopson M."/>
        </authorList>
    </citation>
    <scope>NUCLEOTIDE SEQUENCE</scope>
    <source>
        <strain evidence="2">MM415A01581</strain>
        <strain evidence="1">MM415B00324</strain>
    </source>
</reference>
<keyword evidence="1" id="KW-0378">Hydrolase</keyword>
<organism evidence="1">
    <name type="scientific">viral metagenome</name>
    <dbReference type="NCBI Taxonomy" id="1070528"/>
    <lineage>
        <taxon>unclassified sequences</taxon>
        <taxon>metagenomes</taxon>
        <taxon>organismal metagenomes</taxon>
    </lineage>
</organism>
<protein>
    <submittedName>
        <fullName evidence="1">Putative HNH endonuclease</fullName>
    </submittedName>
</protein>
<evidence type="ECO:0000313" key="1">
    <source>
        <dbReference type="EMBL" id="QJA43233.1"/>
    </source>
</evidence>
<dbReference type="GO" id="GO:0004519">
    <property type="term" value="F:endonuclease activity"/>
    <property type="evidence" value="ECO:0007669"/>
    <property type="project" value="UniProtKB-KW"/>
</dbReference>
<accession>A0A6H1Z5R5</accession>
<keyword evidence="1" id="KW-0255">Endonuclease</keyword>
<keyword evidence="1" id="KW-0540">Nuclease</keyword>
<evidence type="ECO:0000313" key="2">
    <source>
        <dbReference type="EMBL" id="QJA76095.1"/>
    </source>
</evidence>
<dbReference type="Gene3D" id="3.30.40.220">
    <property type="match status" value="1"/>
</dbReference>
<proteinExistence type="predicted"/>
<gene>
    <name evidence="2" type="ORF">MM415A01581_0012</name>
    <name evidence="1" type="ORF">MM415B00324_0063</name>
</gene>